<gene>
    <name evidence="2" type="ORF">RM641_14160</name>
</gene>
<reference evidence="3" key="1">
    <citation type="submission" date="2023-07" db="EMBL/GenBank/DDBJ databases">
        <title>30 novel species of actinomycetes from the DSMZ collection.</title>
        <authorList>
            <person name="Nouioui I."/>
        </authorList>
    </citation>
    <scope>NUCLEOTIDE SEQUENCE [LARGE SCALE GENOMIC DNA]</scope>
    <source>
        <strain evidence="3">DSM 41921</strain>
    </source>
</reference>
<accession>A0ABU2P8U2</accession>
<keyword evidence="3" id="KW-1185">Reference proteome</keyword>
<evidence type="ECO:0000313" key="3">
    <source>
        <dbReference type="Proteomes" id="UP001183586"/>
    </source>
</evidence>
<name>A0ABU2P8U2_9ACTN</name>
<dbReference type="Pfam" id="PF02627">
    <property type="entry name" value="CMD"/>
    <property type="match status" value="1"/>
</dbReference>
<dbReference type="RefSeq" id="WP_311681689.1">
    <property type="nucleotide sequence ID" value="NZ_JAVREU010000004.1"/>
</dbReference>
<evidence type="ECO:0000313" key="2">
    <source>
        <dbReference type="EMBL" id="MDT0388572.1"/>
    </source>
</evidence>
<dbReference type="PANTHER" id="PTHR34846:SF7">
    <property type="entry name" value="BLL7811 PROTEIN"/>
    <property type="match status" value="1"/>
</dbReference>
<feature type="domain" description="Carboxymuconolactone decarboxylase-like" evidence="1">
    <location>
        <begin position="16"/>
        <end position="95"/>
    </location>
</feature>
<dbReference type="PANTHER" id="PTHR34846">
    <property type="entry name" value="4-CARBOXYMUCONOLACTONE DECARBOXYLASE FAMILY PROTEIN (AFU_ORTHOLOGUE AFUA_6G11590)"/>
    <property type="match status" value="1"/>
</dbReference>
<dbReference type="NCBIfam" id="TIGR00778">
    <property type="entry name" value="ahpD_dom"/>
    <property type="match status" value="1"/>
</dbReference>
<dbReference type="InterPro" id="IPR029032">
    <property type="entry name" value="AhpD-like"/>
</dbReference>
<protein>
    <submittedName>
        <fullName evidence="2">Carboxymuconolactone decarboxylase family protein</fullName>
    </submittedName>
</protein>
<dbReference type="Gene3D" id="1.20.1290.10">
    <property type="entry name" value="AhpD-like"/>
    <property type="match status" value="1"/>
</dbReference>
<comment type="caution">
    <text evidence="2">The sequence shown here is derived from an EMBL/GenBank/DDBJ whole genome shotgun (WGS) entry which is preliminary data.</text>
</comment>
<sequence>MQARMKNPAFVLPGAMKGIGTLFQAIGEGGLPQDLAEFVGLRASQINGCGACVHGHTENLRKAGVSEERIAAVAAWRHAPFFSDAERAALRLAEAMTRLADLSGESVPDALWDEVADHFDEKELSGLILTIAVTNLFNRINTTIQEPAGTTWA</sequence>
<dbReference type="InterPro" id="IPR003779">
    <property type="entry name" value="CMD-like"/>
</dbReference>
<evidence type="ECO:0000259" key="1">
    <source>
        <dbReference type="Pfam" id="PF02627"/>
    </source>
</evidence>
<dbReference type="InterPro" id="IPR004675">
    <property type="entry name" value="AhpD_core"/>
</dbReference>
<dbReference type="SUPFAM" id="SSF69118">
    <property type="entry name" value="AhpD-like"/>
    <property type="match status" value="1"/>
</dbReference>
<proteinExistence type="predicted"/>
<dbReference type="EMBL" id="JAVREU010000004">
    <property type="protein sequence ID" value="MDT0388572.1"/>
    <property type="molecule type" value="Genomic_DNA"/>
</dbReference>
<dbReference type="Proteomes" id="UP001183586">
    <property type="component" value="Unassembled WGS sequence"/>
</dbReference>
<organism evidence="2 3">
    <name type="scientific">Streptomyces dubilierae</name>
    <dbReference type="NCBI Taxonomy" id="3075533"/>
    <lineage>
        <taxon>Bacteria</taxon>
        <taxon>Bacillati</taxon>
        <taxon>Actinomycetota</taxon>
        <taxon>Actinomycetes</taxon>
        <taxon>Kitasatosporales</taxon>
        <taxon>Streptomycetaceae</taxon>
        <taxon>Streptomyces</taxon>
    </lineage>
</organism>